<dbReference type="OrthoDB" id="6136981at2759"/>
<feature type="signal peptide" evidence="2">
    <location>
        <begin position="1"/>
        <end position="18"/>
    </location>
</feature>
<dbReference type="Proteomes" id="UP000507470">
    <property type="component" value="Unassembled WGS sequence"/>
</dbReference>
<gene>
    <name evidence="3" type="ORF">MCOR_20080</name>
</gene>
<name>A0A6J8BL06_MYTCO</name>
<sequence>MNVILLLVIAVYIRGVDVCNIKMCLTWTVQKDHLDLTCKVNFLKYNVEFYNNNDNEQGYCLSPKPSPKCIPKYSNTVMRQNATTNVTYLKILDHIDSHFNGKWECRHGTNRDKAFVNITVLQADKWCKRVKRNMRHTCNGSDKGYTHTIIDSVRRGVFLILFIILLVIPVVKGLQDDNICRGEELYLTLGSFLAFIFVIPTIRLAKVNESNEDDDETMHSMEEQDQL</sequence>
<keyword evidence="4" id="KW-1185">Reference proteome</keyword>
<reference evidence="3 4" key="1">
    <citation type="submission" date="2020-06" db="EMBL/GenBank/DDBJ databases">
        <authorList>
            <person name="Li R."/>
            <person name="Bekaert M."/>
        </authorList>
    </citation>
    <scope>NUCLEOTIDE SEQUENCE [LARGE SCALE GENOMIC DNA]</scope>
    <source>
        <strain evidence="4">wild</strain>
    </source>
</reference>
<feature type="transmembrane region" description="Helical" evidence="1">
    <location>
        <begin position="186"/>
        <end position="205"/>
    </location>
</feature>
<proteinExistence type="predicted"/>
<keyword evidence="1" id="KW-0472">Membrane</keyword>
<accession>A0A6J8BL06</accession>
<organism evidence="3 4">
    <name type="scientific">Mytilus coruscus</name>
    <name type="common">Sea mussel</name>
    <dbReference type="NCBI Taxonomy" id="42192"/>
    <lineage>
        <taxon>Eukaryota</taxon>
        <taxon>Metazoa</taxon>
        <taxon>Spiralia</taxon>
        <taxon>Lophotrochozoa</taxon>
        <taxon>Mollusca</taxon>
        <taxon>Bivalvia</taxon>
        <taxon>Autobranchia</taxon>
        <taxon>Pteriomorphia</taxon>
        <taxon>Mytilida</taxon>
        <taxon>Mytiloidea</taxon>
        <taxon>Mytilidae</taxon>
        <taxon>Mytilinae</taxon>
        <taxon>Mytilus</taxon>
    </lineage>
</organism>
<dbReference type="EMBL" id="CACVKT020003576">
    <property type="protein sequence ID" value="CAC5384443.1"/>
    <property type="molecule type" value="Genomic_DNA"/>
</dbReference>
<protein>
    <submittedName>
        <fullName evidence="3">Uncharacterized protein</fullName>
    </submittedName>
</protein>
<keyword evidence="1" id="KW-1133">Transmembrane helix</keyword>
<keyword evidence="1" id="KW-0812">Transmembrane</keyword>
<evidence type="ECO:0000256" key="1">
    <source>
        <dbReference type="SAM" id="Phobius"/>
    </source>
</evidence>
<evidence type="ECO:0000313" key="4">
    <source>
        <dbReference type="Proteomes" id="UP000507470"/>
    </source>
</evidence>
<dbReference type="AlphaFoldDB" id="A0A6J8BL06"/>
<feature type="transmembrane region" description="Helical" evidence="1">
    <location>
        <begin position="156"/>
        <end position="174"/>
    </location>
</feature>
<evidence type="ECO:0000256" key="2">
    <source>
        <dbReference type="SAM" id="SignalP"/>
    </source>
</evidence>
<keyword evidence="2" id="KW-0732">Signal</keyword>
<evidence type="ECO:0000313" key="3">
    <source>
        <dbReference type="EMBL" id="CAC5384443.1"/>
    </source>
</evidence>
<feature type="chain" id="PRO_5026971761" evidence="2">
    <location>
        <begin position="19"/>
        <end position="227"/>
    </location>
</feature>